<dbReference type="AlphaFoldDB" id="A0A2B4SD62"/>
<dbReference type="PANTHER" id="PTHR12124:SF47">
    <property type="entry name" value="EXOSOME COMPONENT 10"/>
    <property type="match status" value="1"/>
</dbReference>
<evidence type="ECO:0000313" key="1">
    <source>
        <dbReference type="EMBL" id="PFX27821.1"/>
    </source>
</evidence>
<dbReference type="GO" id="GO:0000467">
    <property type="term" value="P:exonucleolytic trimming to generate mature 3'-end of 5.8S rRNA from tricistronic rRNA transcript (SSU-rRNA, 5.8S rRNA, LSU-rRNA)"/>
    <property type="evidence" value="ECO:0007669"/>
    <property type="project" value="InterPro"/>
</dbReference>
<dbReference type="GO" id="GO:0000175">
    <property type="term" value="F:3'-5'-RNA exonuclease activity"/>
    <property type="evidence" value="ECO:0007669"/>
    <property type="project" value="InterPro"/>
</dbReference>
<gene>
    <name evidence="1" type="primary">rab18b</name>
    <name evidence="1" type="ORF">AWC38_SpisGene7495</name>
</gene>
<dbReference type="GO" id="GO:0071036">
    <property type="term" value="P:nuclear polyadenylation-dependent snoRNA catabolic process"/>
    <property type="evidence" value="ECO:0007669"/>
    <property type="project" value="TreeGrafter"/>
</dbReference>
<sequence length="192" mass="21810">MLPRFYGKLSVPGLVNVNAAHPYQYELEVLNQLMLRKEELYDELEKTPFSLIETAEQLDELCQHLATVTELAVDQELHYVISTQHQDFLIDTLELHSELEILNDCFTNPKILKERREVDRKQGLQFARRHSMLFIEASARTKEGVQLAFEELVEKIIQTPGLWEKDGATEGVTLTTAGSQVISGCSGMCSLT</sequence>
<dbReference type="GO" id="GO:0005730">
    <property type="term" value="C:nucleolus"/>
    <property type="evidence" value="ECO:0007669"/>
    <property type="project" value="TreeGrafter"/>
</dbReference>
<dbReference type="InterPro" id="IPR012337">
    <property type="entry name" value="RNaseH-like_sf"/>
</dbReference>
<proteinExistence type="predicted"/>
<dbReference type="Gene3D" id="3.30.420.10">
    <property type="entry name" value="Ribonuclease H-like superfamily/Ribonuclease H"/>
    <property type="match status" value="1"/>
</dbReference>
<dbReference type="GO" id="GO:0071038">
    <property type="term" value="P:TRAMP-dependent tRNA surveillance pathway"/>
    <property type="evidence" value="ECO:0007669"/>
    <property type="project" value="TreeGrafter"/>
</dbReference>
<dbReference type="InterPro" id="IPR001806">
    <property type="entry name" value="Small_GTPase"/>
</dbReference>
<dbReference type="InterPro" id="IPR045092">
    <property type="entry name" value="Rrp6-like"/>
</dbReference>
<dbReference type="GO" id="GO:0071040">
    <property type="term" value="P:nuclear polyadenylation-dependent antisense transcript catabolic process"/>
    <property type="evidence" value="ECO:0007669"/>
    <property type="project" value="TreeGrafter"/>
</dbReference>
<dbReference type="GO" id="GO:0003727">
    <property type="term" value="F:single-stranded RNA binding"/>
    <property type="evidence" value="ECO:0007669"/>
    <property type="project" value="TreeGrafter"/>
</dbReference>
<protein>
    <submittedName>
        <fullName evidence="1">Ras-related protein Rab-18-B</fullName>
    </submittedName>
</protein>
<dbReference type="PANTHER" id="PTHR12124">
    <property type="entry name" value="POLYMYOSITIS/SCLERODERMA AUTOANTIGEN-RELATED"/>
    <property type="match status" value="1"/>
</dbReference>
<dbReference type="GO" id="GO:0000176">
    <property type="term" value="C:nuclear exosome (RNase complex)"/>
    <property type="evidence" value="ECO:0007669"/>
    <property type="project" value="TreeGrafter"/>
</dbReference>
<dbReference type="Pfam" id="PF00071">
    <property type="entry name" value="Ras"/>
    <property type="match status" value="1"/>
</dbReference>
<dbReference type="SUPFAM" id="SSF53098">
    <property type="entry name" value="Ribonuclease H-like"/>
    <property type="match status" value="1"/>
</dbReference>
<dbReference type="GO" id="GO:0071035">
    <property type="term" value="P:nuclear polyadenylation-dependent rRNA catabolic process"/>
    <property type="evidence" value="ECO:0007669"/>
    <property type="project" value="TreeGrafter"/>
</dbReference>
<dbReference type="SMART" id="SM00175">
    <property type="entry name" value="RAB"/>
    <property type="match status" value="1"/>
</dbReference>
<dbReference type="OrthoDB" id="5986520at2759"/>
<dbReference type="GO" id="GO:0071037">
    <property type="term" value="P:nuclear polyadenylation-dependent snRNA catabolic process"/>
    <property type="evidence" value="ECO:0007669"/>
    <property type="project" value="TreeGrafter"/>
</dbReference>
<comment type="caution">
    <text evidence="1">The sequence shown here is derived from an EMBL/GenBank/DDBJ whole genome shotgun (WGS) entry which is preliminary data.</text>
</comment>
<dbReference type="GO" id="GO:0071039">
    <property type="term" value="P:nuclear polyadenylation-dependent CUT catabolic process"/>
    <property type="evidence" value="ECO:0007669"/>
    <property type="project" value="TreeGrafter"/>
</dbReference>
<keyword evidence="2" id="KW-1185">Reference proteome</keyword>
<reference evidence="2" key="1">
    <citation type="journal article" date="2017" name="bioRxiv">
        <title>Comparative analysis of the genomes of Stylophora pistillata and Acropora digitifera provides evidence for extensive differences between species of corals.</title>
        <authorList>
            <person name="Voolstra C.R."/>
            <person name="Li Y."/>
            <person name="Liew Y.J."/>
            <person name="Baumgarten S."/>
            <person name="Zoccola D."/>
            <person name="Flot J.-F."/>
            <person name="Tambutte S."/>
            <person name="Allemand D."/>
            <person name="Aranda M."/>
        </authorList>
    </citation>
    <scope>NUCLEOTIDE SEQUENCE [LARGE SCALE GENOMIC DNA]</scope>
</reference>
<dbReference type="Gene3D" id="3.40.50.300">
    <property type="entry name" value="P-loop containing nucleotide triphosphate hydrolases"/>
    <property type="match status" value="1"/>
</dbReference>
<organism evidence="1 2">
    <name type="scientific">Stylophora pistillata</name>
    <name type="common">Smooth cauliflower coral</name>
    <dbReference type="NCBI Taxonomy" id="50429"/>
    <lineage>
        <taxon>Eukaryota</taxon>
        <taxon>Metazoa</taxon>
        <taxon>Cnidaria</taxon>
        <taxon>Anthozoa</taxon>
        <taxon>Hexacorallia</taxon>
        <taxon>Scleractinia</taxon>
        <taxon>Astrocoeniina</taxon>
        <taxon>Pocilloporidae</taxon>
        <taxon>Stylophora</taxon>
    </lineage>
</organism>
<dbReference type="GO" id="GO:0005525">
    <property type="term" value="F:GTP binding"/>
    <property type="evidence" value="ECO:0007669"/>
    <property type="project" value="InterPro"/>
</dbReference>
<evidence type="ECO:0000313" key="2">
    <source>
        <dbReference type="Proteomes" id="UP000225706"/>
    </source>
</evidence>
<dbReference type="InterPro" id="IPR036397">
    <property type="entry name" value="RNaseH_sf"/>
</dbReference>
<dbReference type="Proteomes" id="UP000225706">
    <property type="component" value="Unassembled WGS sequence"/>
</dbReference>
<accession>A0A2B4SD62</accession>
<dbReference type="GO" id="GO:0071044">
    <property type="term" value="P:histone mRNA catabolic process"/>
    <property type="evidence" value="ECO:0007669"/>
    <property type="project" value="TreeGrafter"/>
</dbReference>
<dbReference type="SUPFAM" id="SSF52540">
    <property type="entry name" value="P-loop containing nucleoside triphosphate hydrolases"/>
    <property type="match status" value="1"/>
</dbReference>
<name>A0A2B4SD62_STYPI</name>
<dbReference type="InterPro" id="IPR027417">
    <property type="entry name" value="P-loop_NTPase"/>
</dbReference>
<dbReference type="GO" id="GO:0071051">
    <property type="term" value="P:poly(A)-dependent snoRNA 3'-end processing"/>
    <property type="evidence" value="ECO:0007669"/>
    <property type="project" value="TreeGrafter"/>
</dbReference>
<dbReference type="EMBL" id="LSMT01000095">
    <property type="protein sequence ID" value="PFX27821.1"/>
    <property type="molecule type" value="Genomic_DNA"/>
</dbReference>
<dbReference type="GO" id="GO:0003924">
    <property type="term" value="F:GTPase activity"/>
    <property type="evidence" value="ECO:0007669"/>
    <property type="project" value="InterPro"/>
</dbReference>
<dbReference type="STRING" id="50429.A0A2B4SD62"/>